<organism evidence="2 3">
    <name type="scientific">Mycolicibacterium sphagni</name>
    <dbReference type="NCBI Taxonomy" id="1786"/>
    <lineage>
        <taxon>Bacteria</taxon>
        <taxon>Bacillati</taxon>
        <taxon>Actinomycetota</taxon>
        <taxon>Actinomycetes</taxon>
        <taxon>Mycobacteriales</taxon>
        <taxon>Mycobacteriaceae</taxon>
        <taxon>Mycolicibacterium</taxon>
    </lineage>
</organism>
<evidence type="ECO:0000313" key="3">
    <source>
        <dbReference type="Proteomes" id="UP000216063"/>
    </source>
</evidence>
<dbReference type="InterPro" id="IPR032710">
    <property type="entry name" value="NTF2-like_dom_sf"/>
</dbReference>
<dbReference type="AlphaFoldDB" id="A0A255D7C3"/>
<reference evidence="2 3" key="1">
    <citation type="submission" date="2017-07" db="EMBL/GenBank/DDBJ databases">
        <title>The new phylogeny of genus Mycobacterium.</title>
        <authorList>
            <person name="Tortoli E."/>
            <person name="Trovato A."/>
            <person name="Cirillo D.M."/>
        </authorList>
    </citation>
    <scope>NUCLEOTIDE SEQUENCE [LARGE SCALE GENOMIC DNA]</scope>
    <source>
        <strain evidence="2 3">ATCC 33027</strain>
    </source>
</reference>
<proteinExistence type="predicted"/>
<protein>
    <submittedName>
        <fullName evidence="2">DUF4440 domain-containing protein</fullName>
    </submittedName>
</protein>
<dbReference type="Proteomes" id="UP000216063">
    <property type="component" value="Unassembled WGS sequence"/>
</dbReference>
<accession>A0A255D7C3</accession>
<dbReference type="SUPFAM" id="SSF54427">
    <property type="entry name" value="NTF2-like"/>
    <property type="match status" value="1"/>
</dbReference>
<dbReference type="OrthoDB" id="4555743at2"/>
<comment type="caution">
    <text evidence="2">The sequence shown here is derived from an EMBL/GenBank/DDBJ whole genome shotgun (WGS) entry which is preliminary data.</text>
</comment>
<dbReference type="EMBL" id="NOZR01000034">
    <property type="protein sequence ID" value="OYN74970.1"/>
    <property type="molecule type" value="Genomic_DNA"/>
</dbReference>
<evidence type="ECO:0000313" key="2">
    <source>
        <dbReference type="EMBL" id="OYN74970.1"/>
    </source>
</evidence>
<evidence type="ECO:0000259" key="1">
    <source>
        <dbReference type="Pfam" id="PF13577"/>
    </source>
</evidence>
<name>A0A255D7C3_9MYCO</name>
<keyword evidence="3" id="KW-1185">Reference proteome</keyword>
<dbReference type="Gene3D" id="3.10.450.50">
    <property type="match status" value="1"/>
</dbReference>
<feature type="domain" description="SnoaL-like" evidence="1">
    <location>
        <begin position="3"/>
        <end position="126"/>
    </location>
</feature>
<sequence length="142" mass="15967">MMQLRDERAIERALILFARAMDERDWTTMAEILAEDAQGDFGTGRLEGAAAIIELIRGYLDNCGATQHLLGNVLVDIQGDSAVSHAYIRDVHLDSTDAPDTRFYTIGDYRDTWRRRPDGSWCLAERVKANRGYVGTLEVFGN</sequence>
<dbReference type="Pfam" id="PF13577">
    <property type="entry name" value="SnoaL_4"/>
    <property type="match status" value="1"/>
</dbReference>
<dbReference type="InterPro" id="IPR037401">
    <property type="entry name" value="SnoaL-like"/>
</dbReference>
<gene>
    <name evidence="2" type="ORF">CG716_27045</name>
</gene>